<proteinExistence type="predicted"/>
<evidence type="ECO:0000313" key="2">
    <source>
        <dbReference type="Proteomes" id="UP000664096"/>
    </source>
</evidence>
<dbReference type="Proteomes" id="UP000664096">
    <property type="component" value="Unassembled WGS sequence"/>
</dbReference>
<protein>
    <submittedName>
        <fullName evidence="1">Uncharacterized protein</fullName>
    </submittedName>
</protein>
<organism evidence="1 2">
    <name type="scientific">Roseibium aggregatum</name>
    <dbReference type="NCBI Taxonomy" id="187304"/>
    <lineage>
        <taxon>Bacteria</taxon>
        <taxon>Pseudomonadati</taxon>
        <taxon>Pseudomonadota</taxon>
        <taxon>Alphaproteobacteria</taxon>
        <taxon>Hyphomicrobiales</taxon>
        <taxon>Stappiaceae</taxon>
        <taxon>Roseibium</taxon>
    </lineage>
</organism>
<dbReference type="RefSeq" id="WP_207141823.1">
    <property type="nucleotide sequence ID" value="NZ_JAEKJZ010000003.1"/>
</dbReference>
<dbReference type="AlphaFoldDB" id="A0A939J1C1"/>
<dbReference type="EMBL" id="JAEKJZ010000003">
    <property type="protein sequence ID" value="MBN9671981.1"/>
    <property type="molecule type" value="Genomic_DNA"/>
</dbReference>
<accession>A0A939J1C1</accession>
<comment type="caution">
    <text evidence="1">The sequence shown here is derived from an EMBL/GenBank/DDBJ whole genome shotgun (WGS) entry which is preliminary data.</text>
</comment>
<name>A0A939J1C1_9HYPH</name>
<gene>
    <name evidence="1" type="ORF">JF539_16640</name>
</gene>
<evidence type="ECO:0000313" key="1">
    <source>
        <dbReference type="EMBL" id="MBN9671981.1"/>
    </source>
</evidence>
<reference evidence="1" key="1">
    <citation type="submission" date="2020-12" db="EMBL/GenBank/DDBJ databases">
        <title>Oil enriched cultivation method for isolating marine PHA-producing bacteria.</title>
        <authorList>
            <person name="Zheng W."/>
            <person name="Yu S."/>
            <person name="Huang Y."/>
        </authorList>
    </citation>
    <scope>NUCLEOTIDE SEQUENCE</scope>
    <source>
        <strain evidence="1">SY-2-12</strain>
    </source>
</reference>
<sequence length="176" mass="19745">MDEAVPYEEIALALANHIHDNWYCEEPLSAGQPPVKMLDCASESALQRAAIILAGLKLMEPIGESGSRYVFSCPAEEFEAVIARNKDQGCDYDSLVVAVIQLCEHAAFKKELLDCLVRLELCTYSSSHFDPGRMPPPGVPPEVLNMVRQLPRFEIVWAEKKKYYDDLAQDWASARQ</sequence>